<feature type="domain" description="Methyltransferase FkbM" evidence="1">
    <location>
        <begin position="81"/>
        <end position="236"/>
    </location>
</feature>
<keyword evidence="3" id="KW-1185">Reference proteome</keyword>
<dbReference type="PANTHER" id="PTHR34203:SF13">
    <property type="entry name" value="EXPRESSED PROTEIN"/>
    <property type="match status" value="1"/>
</dbReference>
<sequence length="295" mass="32447">MRTGFPGRGAILRNFINDPAHEDYWSKAGLRWVKGDVHGYDMPCDLSIFTGRIAFFLRRWNEADTQSILLTLLKPGDTFVDIGANVGMATLTAARAVGPAGRIVAYEPNPEVAAILDAAVRRNGLENVDVRQSAIGPKAGRTSLFVPEANHGEASLGAASGSTAGRSFEIAIEDGSRLAELDRCDFIKIDVEGYEAHVVDAISETIATLRPLVSTEVIARHLERCGSTVEHLARSFDRLSYTGFRYFNQAAGLRHFRAKLEPFEVGRLDSDTNVLWVPSERSAAVRDTEFVRIRR</sequence>
<dbReference type="Proteomes" id="UP000516134">
    <property type="component" value="Chromosome"/>
</dbReference>
<dbReference type="Pfam" id="PF05050">
    <property type="entry name" value="Methyltransf_21"/>
    <property type="match status" value="1"/>
</dbReference>
<name>A0ABX6SXC5_9SPHN</name>
<gene>
    <name evidence="2" type="ORF">H9L15_07730</name>
</gene>
<organism evidence="2 3">
    <name type="scientific">Sphingomonas daechungensis</name>
    <dbReference type="NCBI Taxonomy" id="1176646"/>
    <lineage>
        <taxon>Bacteria</taxon>
        <taxon>Pseudomonadati</taxon>
        <taxon>Pseudomonadota</taxon>
        <taxon>Alphaproteobacteria</taxon>
        <taxon>Sphingomonadales</taxon>
        <taxon>Sphingomonadaceae</taxon>
        <taxon>Sphingomonas</taxon>
    </lineage>
</organism>
<dbReference type="RefSeq" id="WP_187713695.1">
    <property type="nucleotide sequence ID" value="NZ_BAABJC010000001.1"/>
</dbReference>
<dbReference type="GO" id="GO:0032259">
    <property type="term" value="P:methylation"/>
    <property type="evidence" value="ECO:0007669"/>
    <property type="project" value="UniProtKB-KW"/>
</dbReference>
<dbReference type="GO" id="GO:0008168">
    <property type="term" value="F:methyltransferase activity"/>
    <property type="evidence" value="ECO:0007669"/>
    <property type="project" value="UniProtKB-KW"/>
</dbReference>
<dbReference type="EMBL" id="CP060780">
    <property type="protein sequence ID" value="QNP42262.1"/>
    <property type="molecule type" value="Genomic_DNA"/>
</dbReference>
<accession>A0ABX6SXC5</accession>
<keyword evidence="2" id="KW-0808">Transferase</keyword>
<dbReference type="InterPro" id="IPR006342">
    <property type="entry name" value="FkbM_mtfrase"/>
</dbReference>
<evidence type="ECO:0000313" key="3">
    <source>
        <dbReference type="Proteomes" id="UP000516134"/>
    </source>
</evidence>
<evidence type="ECO:0000313" key="2">
    <source>
        <dbReference type="EMBL" id="QNP42262.1"/>
    </source>
</evidence>
<dbReference type="InterPro" id="IPR029063">
    <property type="entry name" value="SAM-dependent_MTases_sf"/>
</dbReference>
<dbReference type="NCBIfam" id="TIGR01444">
    <property type="entry name" value="fkbM_fam"/>
    <property type="match status" value="1"/>
</dbReference>
<dbReference type="PANTHER" id="PTHR34203">
    <property type="entry name" value="METHYLTRANSFERASE, FKBM FAMILY PROTEIN"/>
    <property type="match status" value="1"/>
</dbReference>
<dbReference type="InterPro" id="IPR052514">
    <property type="entry name" value="SAM-dependent_MTase"/>
</dbReference>
<dbReference type="SUPFAM" id="SSF53335">
    <property type="entry name" value="S-adenosyl-L-methionine-dependent methyltransferases"/>
    <property type="match status" value="1"/>
</dbReference>
<evidence type="ECO:0000259" key="1">
    <source>
        <dbReference type="Pfam" id="PF05050"/>
    </source>
</evidence>
<proteinExistence type="predicted"/>
<protein>
    <submittedName>
        <fullName evidence="2">FkbM family methyltransferase</fullName>
    </submittedName>
</protein>
<reference evidence="2 3" key="1">
    <citation type="submission" date="2020-08" db="EMBL/GenBank/DDBJ databases">
        <title>Genome sequence of Sphingomonas daechungensis KACC 18115T.</title>
        <authorList>
            <person name="Hyun D.-W."/>
            <person name="Bae J.-W."/>
        </authorList>
    </citation>
    <scope>NUCLEOTIDE SEQUENCE [LARGE SCALE GENOMIC DNA]</scope>
    <source>
        <strain evidence="2 3">KACC 18115</strain>
    </source>
</reference>
<keyword evidence="2" id="KW-0489">Methyltransferase</keyword>
<dbReference type="Gene3D" id="3.40.50.150">
    <property type="entry name" value="Vaccinia Virus protein VP39"/>
    <property type="match status" value="1"/>
</dbReference>